<dbReference type="HOGENOM" id="CLU_3078932_0_0_3"/>
<dbReference type="Proteomes" id="UP000010472">
    <property type="component" value="Chromosome"/>
</dbReference>
<keyword evidence="1" id="KW-1133">Transmembrane helix</keyword>
<sequence length="52" mass="5587">MLKLFWCLTKPLRLVAGFIFLILGGIPTLLIPGLGLFLGLPFILIGGCLICS</sequence>
<feature type="transmembrane region" description="Helical" evidence="1">
    <location>
        <begin position="12"/>
        <end position="28"/>
    </location>
</feature>
<evidence type="ECO:0000313" key="3">
    <source>
        <dbReference type="Proteomes" id="UP000010472"/>
    </source>
</evidence>
<gene>
    <name evidence="2" type="ORF">Cri9333_2633</name>
</gene>
<evidence type="ECO:0000256" key="1">
    <source>
        <dbReference type="SAM" id="Phobius"/>
    </source>
</evidence>
<reference evidence="2 3" key="1">
    <citation type="submission" date="2012-06" db="EMBL/GenBank/DDBJ databases">
        <title>Finished chromosome of genome of Crinalium epipsammum PCC 9333.</title>
        <authorList>
            <consortium name="US DOE Joint Genome Institute"/>
            <person name="Gugger M."/>
            <person name="Coursin T."/>
            <person name="Rippka R."/>
            <person name="Tandeau De Marsac N."/>
            <person name="Huntemann M."/>
            <person name="Wei C.-L."/>
            <person name="Han J."/>
            <person name="Detter J.C."/>
            <person name="Han C."/>
            <person name="Tapia R."/>
            <person name="Davenport K."/>
            <person name="Daligault H."/>
            <person name="Erkkila T."/>
            <person name="Gu W."/>
            <person name="Munk A.C.C."/>
            <person name="Teshima H."/>
            <person name="Xu Y."/>
            <person name="Chain P."/>
            <person name="Chen A."/>
            <person name="Krypides N."/>
            <person name="Mavromatis K."/>
            <person name="Markowitz V."/>
            <person name="Szeto E."/>
            <person name="Ivanova N."/>
            <person name="Mikhailova N."/>
            <person name="Ovchinnikova G."/>
            <person name="Pagani I."/>
            <person name="Pati A."/>
            <person name="Goodwin L."/>
            <person name="Peters L."/>
            <person name="Pitluck S."/>
            <person name="Woyke T."/>
            <person name="Kerfeld C."/>
        </authorList>
    </citation>
    <scope>NUCLEOTIDE SEQUENCE [LARGE SCALE GENOMIC DNA]</scope>
    <source>
        <strain evidence="2 3">PCC 9333</strain>
    </source>
</reference>
<dbReference type="KEGG" id="cep:Cri9333_2633"/>
<keyword evidence="1" id="KW-0812">Transmembrane</keyword>
<proteinExistence type="predicted"/>
<evidence type="ECO:0000313" key="2">
    <source>
        <dbReference type="EMBL" id="AFZ13492.1"/>
    </source>
</evidence>
<keyword evidence="3" id="KW-1185">Reference proteome</keyword>
<dbReference type="AlphaFoldDB" id="K9W162"/>
<organism evidence="2 3">
    <name type="scientific">Crinalium epipsammum PCC 9333</name>
    <dbReference type="NCBI Taxonomy" id="1173022"/>
    <lineage>
        <taxon>Bacteria</taxon>
        <taxon>Bacillati</taxon>
        <taxon>Cyanobacteriota</taxon>
        <taxon>Cyanophyceae</taxon>
        <taxon>Gomontiellales</taxon>
        <taxon>Gomontiellaceae</taxon>
        <taxon>Crinalium</taxon>
    </lineage>
</organism>
<accession>K9W162</accession>
<protein>
    <submittedName>
        <fullName evidence="2">Uncharacterized protein</fullName>
    </submittedName>
</protein>
<name>K9W162_9CYAN</name>
<dbReference type="eggNOG" id="ENOG5033DRH">
    <property type="taxonomic scope" value="Bacteria"/>
</dbReference>
<keyword evidence="1" id="KW-0472">Membrane</keyword>
<dbReference type="EMBL" id="CP003620">
    <property type="protein sequence ID" value="AFZ13492.1"/>
    <property type="molecule type" value="Genomic_DNA"/>
</dbReference>